<keyword evidence="2" id="KW-1185">Reference proteome</keyword>
<name>A0ACC0ZGG0_9ROSI</name>
<protein>
    <submittedName>
        <fullName evidence="1">Uncharacterized protein</fullName>
    </submittedName>
</protein>
<evidence type="ECO:0000313" key="1">
    <source>
        <dbReference type="EMBL" id="KAJ0049556.1"/>
    </source>
</evidence>
<organism evidence="1 2">
    <name type="scientific">Pistacia integerrima</name>
    <dbReference type="NCBI Taxonomy" id="434235"/>
    <lineage>
        <taxon>Eukaryota</taxon>
        <taxon>Viridiplantae</taxon>
        <taxon>Streptophyta</taxon>
        <taxon>Embryophyta</taxon>
        <taxon>Tracheophyta</taxon>
        <taxon>Spermatophyta</taxon>
        <taxon>Magnoliopsida</taxon>
        <taxon>eudicotyledons</taxon>
        <taxon>Gunneridae</taxon>
        <taxon>Pentapetalae</taxon>
        <taxon>rosids</taxon>
        <taxon>malvids</taxon>
        <taxon>Sapindales</taxon>
        <taxon>Anacardiaceae</taxon>
        <taxon>Pistacia</taxon>
    </lineage>
</organism>
<dbReference type="Proteomes" id="UP001163603">
    <property type="component" value="Chromosome 2"/>
</dbReference>
<reference evidence="2" key="1">
    <citation type="journal article" date="2023" name="G3 (Bethesda)">
        <title>Genome assembly and association tests identify interacting loci associated with vigor, precocity, and sex in interspecific pistachio rootstocks.</title>
        <authorList>
            <person name="Palmer W."/>
            <person name="Jacygrad E."/>
            <person name="Sagayaradj S."/>
            <person name="Cavanaugh K."/>
            <person name="Han R."/>
            <person name="Bertier L."/>
            <person name="Beede B."/>
            <person name="Kafkas S."/>
            <person name="Golino D."/>
            <person name="Preece J."/>
            <person name="Michelmore R."/>
        </authorList>
    </citation>
    <scope>NUCLEOTIDE SEQUENCE [LARGE SCALE GENOMIC DNA]</scope>
</reference>
<sequence>MGNVFVPEYLFLVSNYLCVFGTNLQGRRGSYFRVWLRQLGIPVSLTRTGFRQMEKRSSKRS</sequence>
<comment type="caution">
    <text evidence="1">The sequence shown here is derived from an EMBL/GenBank/DDBJ whole genome shotgun (WGS) entry which is preliminary data.</text>
</comment>
<proteinExistence type="predicted"/>
<evidence type="ECO:0000313" key="2">
    <source>
        <dbReference type="Proteomes" id="UP001163603"/>
    </source>
</evidence>
<accession>A0ACC0ZGG0</accession>
<gene>
    <name evidence="1" type="ORF">Pint_15536</name>
</gene>
<dbReference type="EMBL" id="CM047737">
    <property type="protein sequence ID" value="KAJ0049556.1"/>
    <property type="molecule type" value="Genomic_DNA"/>
</dbReference>